<dbReference type="AlphaFoldDB" id="A0A1D1Z6B2"/>
<gene>
    <name evidence="5" type="primary">FPA_2</name>
    <name evidence="5" type="ORF">g.17795</name>
</gene>
<sequence length="108" mass="12096">MRPPGKQMAGDHYRPSGREPDDDEEPLQNLWVGNLSLDTVDSDLVALFAKYGAMDSVTTFPSRNYAFVYFKNPDAARAARDALQGTLVRGNPIKLEFARPVRFLFTCV</sequence>
<dbReference type="InterPro" id="IPR035979">
    <property type="entry name" value="RBD_domain_sf"/>
</dbReference>
<proteinExistence type="predicted"/>
<dbReference type="PANTHER" id="PTHR23189">
    <property type="entry name" value="RNA RECOGNITION MOTIF-CONTAINING"/>
    <property type="match status" value="1"/>
</dbReference>
<dbReference type="SMART" id="SM00360">
    <property type="entry name" value="RRM"/>
    <property type="match status" value="1"/>
</dbReference>
<evidence type="ECO:0000313" key="5">
    <source>
        <dbReference type="EMBL" id="JAT62399.1"/>
    </source>
</evidence>
<dbReference type="Pfam" id="PF00076">
    <property type="entry name" value="RRM_1"/>
    <property type="match status" value="1"/>
</dbReference>
<feature type="region of interest" description="Disordered" evidence="3">
    <location>
        <begin position="1"/>
        <end position="26"/>
    </location>
</feature>
<accession>A0A1D1Z6B2</accession>
<dbReference type="Gene3D" id="3.30.70.330">
    <property type="match status" value="1"/>
</dbReference>
<feature type="domain" description="RRM" evidence="4">
    <location>
        <begin position="28"/>
        <end position="100"/>
    </location>
</feature>
<feature type="compositionally biased region" description="Basic and acidic residues" evidence="3">
    <location>
        <begin position="9"/>
        <end position="19"/>
    </location>
</feature>
<dbReference type="InterPro" id="IPR012677">
    <property type="entry name" value="Nucleotide-bd_a/b_plait_sf"/>
</dbReference>
<evidence type="ECO:0000256" key="1">
    <source>
        <dbReference type="ARBA" id="ARBA00022884"/>
    </source>
</evidence>
<reference evidence="5" key="1">
    <citation type="submission" date="2015-07" db="EMBL/GenBank/DDBJ databases">
        <title>Transcriptome Assembly of Anthurium amnicola.</title>
        <authorList>
            <person name="Suzuki J."/>
        </authorList>
    </citation>
    <scope>NUCLEOTIDE SEQUENCE</scope>
</reference>
<name>A0A1D1Z6B2_9ARAE</name>
<protein>
    <submittedName>
        <fullName evidence="5">Flowering time control protein FPA</fullName>
    </submittedName>
</protein>
<dbReference type="EMBL" id="GDJX01005537">
    <property type="protein sequence ID" value="JAT62399.1"/>
    <property type="molecule type" value="Transcribed_RNA"/>
</dbReference>
<dbReference type="PROSITE" id="PS50102">
    <property type="entry name" value="RRM"/>
    <property type="match status" value="1"/>
</dbReference>
<keyword evidence="1 2" id="KW-0694">RNA-binding</keyword>
<dbReference type="GO" id="GO:0003723">
    <property type="term" value="F:RNA binding"/>
    <property type="evidence" value="ECO:0007669"/>
    <property type="project" value="UniProtKB-UniRule"/>
</dbReference>
<dbReference type="SUPFAM" id="SSF54928">
    <property type="entry name" value="RNA-binding domain, RBD"/>
    <property type="match status" value="1"/>
</dbReference>
<dbReference type="CDD" id="cd00590">
    <property type="entry name" value="RRM_SF"/>
    <property type="match status" value="1"/>
</dbReference>
<evidence type="ECO:0000256" key="2">
    <source>
        <dbReference type="PROSITE-ProRule" id="PRU00176"/>
    </source>
</evidence>
<dbReference type="InterPro" id="IPR000504">
    <property type="entry name" value="RRM_dom"/>
</dbReference>
<evidence type="ECO:0000259" key="4">
    <source>
        <dbReference type="PROSITE" id="PS50102"/>
    </source>
</evidence>
<organism evidence="5">
    <name type="scientific">Anthurium amnicola</name>
    <dbReference type="NCBI Taxonomy" id="1678845"/>
    <lineage>
        <taxon>Eukaryota</taxon>
        <taxon>Viridiplantae</taxon>
        <taxon>Streptophyta</taxon>
        <taxon>Embryophyta</taxon>
        <taxon>Tracheophyta</taxon>
        <taxon>Spermatophyta</taxon>
        <taxon>Magnoliopsida</taxon>
        <taxon>Liliopsida</taxon>
        <taxon>Araceae</taxon>
        <taxon>Pothoideae</taxon>
        <taxon>Potheae</taxon>
        <taxon>Anthurium</taxon>
    </lineage>
</organism>
<evidence type="ECO:0000256" key="3">
    <source>
        <dbReference type="SAM" id="MobiDB-lite"/>
    </source>
</evidence>